<organism evidence="17 18">
    <name type="scientific">Natranaerovirga hydrolytica</name>
    <dbReference type="NCBI Taxonomy" id="680378"/>
    <lineage>
        <taxon>Bacteria</taxon>
        <taxon>Bacillati</taxon>
        <taxon>Bacillota</taxon>
        <taxon>Clostridia</taxon>
        <taxon>Lachnospirales</taxon>
        <taxon>Natranaerovirgaceae</taxon>
        <taxon>Natranaerovirga</taxon>
    </lineage>
</organism>
<feature type="active site" evidence="14">
    <location>
        <position position="112"/>
    </location>
</feature>
<evidence type="ECO:0000256" key="11">
    <source>
        <dbReference type="ARBA" id="ARBA00052407"/>
    </source>
</evidence>
<dbReference type="Proteomes" id="UP000294545">
    <property type="component" value="Unassembled WGS sequence"/>
</dbReference>
<dbReference type="Gene3D" id="3.40.47.10">
    <property type="match status" value="1"/>
</dbReference>
<sequence length="324" mass="35602">MNNVKLVGTGSYVPDNVVTNHQLSQWVDTSDQWIYSRTGIKERRISNGITASEMGSKASIKALNQAAIDPTEIDLIIVATMTADKYLPSVACEIQRDIKAEKAVCFDLNAACSGFLYAYNVAVQFIKTGTYKKALIVGTEVLSKLVDWEDRGTCVLFGDGAGAAIISQSEEEGFIQMKMGSDGRMSKALLCDSRPLNNPFIKEKDDLNLDYIKMDGQDIFKFVCSTIPNNILDLFEETEHTLNDVSHFILHQANKRIIQAVAKRLGADINKFFTNLDQYGNTSAASIPIALDEINRQNKLKKGDLVVLSGFGGGLTWGSALLKI</sequence>
<evidence type="ECO:0000259" key="16">
    <source>
        <dbReference type="Pfam" id="PF08545"/>
    </source>
</evidence>
<comment type="catalytic activity">
    <reaction evidence="13">
        <text>3-methylbutanoyl-CoA + malonyl-[ACP] + H(+) = 5-methyl-3-oxohexanoyl-[ACP] + CO2 + CoA</text>
        <dbReference type="Rhea" id="RHEA:42272"/>
        <dbReference type="Rhea" id="RHEA-COMP:9623"/>
        <dbReference type="Rhea" id="RHEA-COMP:9941"/>
        <dbReference type="ChEBI" id="CHEBI:15378"/>
        <dbReference type="ChEBI" id="CHEBI:16526"/>
        <dbReference type="ChEBI" id="CHEBI:57287"/>
        <dbReference type="ChEBI" id="CHEBI:57345"/>
        <dbReference type="ChEBI" id="CHEBI:78449"/>
        <dbReference type="ChEBI" id="CHEBI:78822"/>
        <dbReference type="EC" id="2.3.1.300"/>
    </reaction>
    <physiologicalReaction direction="left-to-right" evidence="13">
        <dbReference type="Rhea" id="RHEA:42273"/>
    </physiologicalReaction>
</comment>
<name>A0A4R1M4K2_9FIRM</name>
<feature type="domain" description="Beta-ketoacyl-[acyl-carrier-protein] synthase III N-terminal" evidence="16">
    <location>
        <begin position="106"/>
        <end position="183"/>
    </location>
</feature>
<dbReference type="EMBL" id="SMGQ01000019">
    <property type="protein sequence ID" value="TCK86745.1"/>
    <property type="molecule type" value="Genomic_DNA"/>
</dbReference>
<dbReference type="HAMAP" id="MF_01815">
    <property type="entry name" value="FabH"/>
    <property type="match status" value="1"/>
</dbReference>
<dbReference type="GO" id="GO:0005737">
    <property type="term" value="C:cytoplasm"/>
    <property type="evidence" value="ECO:0007669"/>
    <property type="project" value="UniProtKB-SubCell"/>
</dbReference>
<dbReference type="PANTHER" id="PTHR34069:SF2">
    <property type="entry name" value="BETA-KETOACYL-[ACYL-CARRIER-PROTEIN] SYNTHASE III"/>
    <property type="match status" value="1"/>
</dbReference>
<comment type="pathway">
    <text evidence="1 14">Lipid metabolism; fatty acid biosynthesis.</text>
</comment>
<dbReference type="UniPathway" id="UPA00094"/>
<dbReference type="AlphaFoldDB" id="A0A4R1M4K2"/>
<feature type="active site" evidence="14">
    <location>
        <position position="251"/>
    </location>
</feature>
<keyword evidence="6 14" id="KW-0276">Fatty acid metabolism</keyword>
<dbReference type="EC" id="2.3.1.180" evidence="14"/>
<evidence type="ECO:0000256" key="9">
    <source>
        <dbReference type="ARBA" id="ARBA00023315"/>
    </source>
</evidence>
<proteinExistence type="inferred from homology"/>
<keyword evidence="18" id="KW-1185">Reference proteome</keyword>
<dbReference type="NCBIfam" id="NF006829">
    <property type="entry name" value="PRK09352.1"/>
    <property type="match status" value="1"/>
</dbReference>
<dbReference type="PANTHER" id="PTHR34069">
    <property type="entry name" value="3-OXOACYL-[ACYL-CARRIER-PROTEIN] SYNTHASE 3"/>
    <property type="match status" value="1"/>
</dbReference>
<dbReference type="InterPro" id="IPR016039">
    <property type="entry name" value="Thiolase-like"/>
</dbReference>
<evidence type="ECO:0000313" key="18">
    <source>
        <dbReference type="Proteomes" id="UP000294545"/>
    </source>
</evidence>
<dbReference type="OrthoDB" id="9815506at2"/>
<gene>
    <name evidence="14" type="primary">fabH</name>
    <name evidence="17" type="ORF">EDC19_2799</name>
</gene>
<evidence type="ECO:0000259" key="15">
    <source>
        <dbReference type="Pfam" id="PF08541"/>
    </source>
</evidence>
<dbReference type="GO" id="GO:0004315">
    <property type="term" value="F:3-oxoacyl-[acyl-carrier-protein] synthase activity"/>
    <property type="evidence" value="ECO:0007669"/>
    <property type="project" value="InterPro"/>
</dbReference>
<dbReference type="NCBIfam" id="TIGR00747">
    <property type="entry name" value="fabH"/>
    <property type="match status" value="1"/>
</dbReference>
<comment type="similarity">
    <text evidence="2 14">Belongs to the thiolase-like superfamily. FabH family.</text>
</comment>
<keyword evidence="5 14" id="KW-0808">Transferase</keyword>
<evidence type="ECO:0000256" key="5">
    <source>
        <dbReference type="ARBA" id="ARBA00022679"/>
    </source>
</evidence>
<dbReference type="InterPro" id="IPR013751">
    <property type="entry name" value="ACP_syn_III_N"/>
</dbReference>
<feature type="region of interest" description="ACP-binding" evidence="14">
    <location>
        <begin position="252"/>
        <end position="256"/>
    </location>
</feature>
<comment type="caution">
    <text evidence="17">The sequence shown here is derived from an EMBL/GenBank/DDBJ whole genome shotgun (WGS) entry which is preliminary data.</text>
</comment>
<dbReference type="InterPro" id="IPR004655">
    <property type="entry name" value="FabH"/>
</dbReference>
<reference evidence="17 18" key="1">
    <citation type="submission" date="2019-03" db="EMBL/GenBank/DDBJ databases">
        <title>Genomic Encyclopedia of Type Strains, Phase IV (KMG-IV): sequencing the most valuable type-strain genomes for metagenomic binning, comparative biology and taxonomic classification.</title>
        <authorList>
            <person name="Goeker M."/>
        </authorList>
    </citation>
    <scope>NUCLEOTIDE SEQUENCE [LARGE SCALE GENOMIC DNA]</scope>
    <source>
        <strain evidence="17 18">DSM 24176</strain>
    </source>
</reference>
<keyword evidence="9 14" id="KW-0012">Acyltransferase</keyword>
<dbReference type="GO" id="GO:0006633">
    <property type="term" value="P:fatty acid biosynthetic process"/>
    <property type="evidence" value="ECO:0007669"/>
    <property type="project" value="UniProtKB-UniRule"/>
</dbReference>
<dbReference type="GO" id="GO:0033818">
    <property type="term" value="F:beta-ketoacyl-acyl-carrier-protein synthase III activity"/>
    <property type="evidence" value="ECO:0007669"/>
    <property type="project" value="UniProtKB-UniRule"/>
</dbReference>
<dbReference type="InterPro" id="IPR013747">
    <property type="entry name" value="ACP_syn_III_C"/>
</dbReference>
<dbReference type="Pfam" id="PF08545">
    <property type="entry name" value="ACP_syn_III"/>
    <property type="match status" value="1"/>
</dbReference>
<evidence type="ECO:0000256" key="6">
    <source>
        <dbReference type="ARBA" id="ARBA00022832"/>
    </source>
</evidence>
<dbReference type="Pfam" id="PF08541">
    <property type="entry name" value="ACP_syn_III_C"/>
    <property type="match status" value="1"/>
</dbReference>
<keyword evidence="14" id="KW-0511">Multifunctional enzyme</keyword>
<comment type="function">
    <text evidence="14">Catalyzes the condensation reaction of fatty acid synthesis by the addition to an acyl acceptor of two carbons from malonyl-ACP. Catalyzes the first condensation reaction which initiates fatty acid synthesis and may therefore play a role in governing the total rate of fatty acid production. Possesses both acetoacetyl-ACP synthase and acetyl transacylase activities. Its substrate specificity determines the biosynthesis of branched-chain and/or straight-chain of fatty acids.</text>
</comment>
<keyword evidence="4 14" id="KW-0444">Lipid biosynthesis</keyword>
<comment type="catalytic activity">
    <reaction evidence="11">
        <text>(2S)-2-methylbutanoyl-CoA + malonyl-[ACP] + H(+) = (4S)-4-methyl-3-oxohexanoyl-[ACP] + CO2 + CoA</text>
        <dbReference type="Rhea" id="RHEA:42276"/>
        <dbReference type="Rhea" id="RHEA-COMP:9623"/>
        <dbReference type="Rhea" id="RHEA-COMP:17148"/>
        <dbReference type="ChEBI" id="CHEBI:15378"/>
        <dbReference type="ChEBI" id="CHEBI:16526"/>
        <dbReference type="ChEBI" id="CHEBI:57287"/>
        <dbReference type="ChEBI" id="CHEBI:78449"/>
        <dbReference type="ChEBI" id="CHEBI:88166"/>
        <dbReference type="ChEBI" id="CHEBI:167462"/>
        <dbReference type="EC" id="2.3.1.300"/>
    </reaction>
    <physiologicalReaction direction="left-to-right" evidence="11">
        <dbReference type="Rhea" id="RHEA:42277"/>
    </physiologicalReaction>
</comment>
<accession>A0A4R1M4K2</accession>
<comment type="catalytic activity">
    <reaction evidence="10">
        <text>malonyl-[ACP] + acetyl-CoA + H(+) = 3-oxobutanoyl-[ACP] + CO2 + CoA</text>
        <dbReference type="Rhea" id="RHEA:12080"/>
        <dbReference type="Rhea" id="RHEA-COMP:9623"/>
        <dbReference type="Rhea" id="RHEA-COMP:9625"/>
        <dbReference type="ChEBI" id="CHEBI:15378"/>
        <dbReference type="ChEBI" id="CHEBI:16526"/>
        <dbReference type="ChEBI" id="CHEBI:57287"/>
        <dbReference type="ChEBI" id="CHEBI:57288"/>
        <dbReference type="ChEBI" id="CHEBI:78449"/>
        <dbReference type="ChEBI" id="CHEBI:78450"/>
        <dbReference type="EC" id="2.3.1.180"/>
    </reaction>
    <physiologicalReaction direction="left-to-right" evidence="10">
        <dbReference type="Rhea" id="RHEA:12081"/>
    </physiologicalReaction>
</comment>
<feature type="domain" description="Beta-ketoacyl-[acyl-carrier-protein] synthase III C-terminal" evidence="15">
    <location>
        <begin position="236"/>
        <end position="324"/>
    </location>
</feature>
<evidence type="ECO:0000256" key="2">
    <source>
        <dbReference type="ARBA" id="ARBA00008642"/>
    </source>
</evidence>
<evidence type="ECO:0000256" key="1">
    <source>
        <dbReference type="ARBA" id="ARBA00005194"/>
    </source>
</evidence>
<feature type="active site" evidence="14">
    <location>
        <position position="281"/>
    </location>
</feature>
<protein>
    <recommendedName>
        <fullName evidence="14">Beta-ketoacyl-[acyl-carrier-protein] synthase III</fullName>
        <shortName evidence="14">Beta-ketoacyl-ACP synthase III</shortName>
        <shortName evidence="14">KAS III</shortName>
        <ecNumber evidence="14">2.3.1.180</ecNumber>
    </recommendedName>
    <alternativeName>
        <fullName evidence="14">3-oxoacyl-[acyl-carrier-protein] synthase 3</fullName>
    </alternativeName>
    <alternativeName>
        <fullName evidence="14">3-oxoacyl-[acyl-carrier-protein] synthase III</fullName>
    </alternativeName>
</protein>
<comment type="domain">
    <text evidence="14">The last Arg residue of the ACP-binding site is essential for the weak association between ACP/AcpP and FabH.</text>
</comment>
<evidence type="ECO:0000256" key="3">
    <source>
        <dbReference type="ARBA" id="ARBA00022490"/>
    </source>
</evidence>
<dbReference type="SUPFAM" id="SSF53901">
    <property type="entry name" value="Thiolase-like"/>
    <property type="match status" value="1"/>
</dbReference>
<evidence type="ECO:0000256" key="14">
    <source>
        <dbReference type="HAMAP-Rule" id="MF_01815"/>
    </source>
</evidence>
<dbReference type="RefSeq" id="WP_132283453.1">
    <property type="nucleotide sequence ID" value="NZ_SMGQ01000019.1"/>
</dbReference>
<evidence type="ECO:0000256" key="7">
    <source>
        <dbReference type="ARBA" id="ARBA00023098"/>
    </source>
</evidence>
<comment type="catalytic activity">
    <reaction evidence="12">
        <text>2-methylpropanoyl-CoA + malonyl-[ACP] + H(+) = 4-methyl-3-oxopentanoyl-[ACP] + CO2 + CoA</text>
        <dbReference type="Rhea" id="RHEA:42268"/>
        <dbReference type="Rhea" id="RHEA-COMP:9623"/>
        <dbReference type="Rhea" id="RHEA-COMP:9940"/>
        <dbReference type="ChEBI" id="CHEBI:15378"/>
        <dbReference type="ChEBI" id="CHEBI:16526"/>
        <dbReference type="ChEBI" id="CHEBI:57287"/>
        <dbReference type="ChEBI" id="CHEBI:57338"/>
        <dbReference type="ChEBI" id="CHEBI:78449"/>
        <dbReference type="ChEBI" id="CHEBI:78820"/>
        <dbReference type="EC" id="2.3.1.300"/>
    </reaction>
    <physiologicalReaction direction="left-to-right" evidence="12">
        <dbReference type="Rhea" id="RHEA:42269"/>
    </physiologicalReaction>
</comment>
<keyword evidence="3 14" id="KW-0963">Cytoplasm</keyword>
<evidence type="ECO:0000256" key="10">
    <source>
        <dbReference type="ARBA" id="ARBA00051096"/>
    </source>
</evidence>
<evidence type="ECO:0000256" key="13">
    <source>
        <dbReference type="ARBA" id="ARBA00052985"/>
    </source>
</evidence>
<evidence type="ECO:0000313" key="17">
    <source>
        <dbReference type="EMBL" id="TCK86745.1"/>
    </source>
</evidence>
<dbReference type="GO" id="GO:0044550">
    <property type="term" value="P:secondary metabolite biosynthetic process"/>
    <property type="evidence" value="ECO:0007669"/>
    <property type="project" value="TreeGrafter"/>
</dbReference>
<evidence type="ECO:0000256" key="8">
    <source>
        <dbReference type="ARBA" id="ARBA00023160"/>
    </source>
</evidence>
<keyword evidence="8 14" id="KW-0275">Fatty acid biosynthesis</keyword>
<keyword evidence="7 14" id="KW-0443">Lipid metabolism</keyword>
<evidence type="ECO:0000256" key="12">
    <source>
        <dbReference type="ARBA" id="ARBA00052467"/>
    </source>
</evidence>
<comment type="subcellular location">
    <subcellularLocation>
        <location evidence="14">Cytoplasm</location>
    </subcellularLocation>
</comment>
<comment type="subunit">
    <text evidence="14">Homodimer.</text>
</comment>
<dbReference type="CDD" id="cd00830">
    <property type="entry name" value="KAS_III"/>
    <property type="match status" value="1"/>
</dbReference>
<dbReference type="FunFam" id="3.40.47.10:FF:000004">
    <property type="entry name" value="3-oxoacyl-[acyl-carrier-protein] synthase 3"/>
    <property type="match status" value="1"/>
</dbReference>
<evidence type="ECO:0000256" key="4">
    <source>
        <dbReference type="ARBA" id="ARBA00022516"/>
    </source>
</evidence>